<evidence type="ECO:0000313" key="2">
    <source>
        <dbReference type="Proteomes" id="UP000073492"/>
    </source>
</evidence>
<accession>A0A139I1U8</accession>
<dbReference type="EMBL" id="LFZO01000416">
    <property type="protein sequence ID" value="KXT08678.1"/>
    <property type="molecule type" value="Genomic_DNA"/>
</dbReference>
<dbReference type="PROSITE" id="PS51257">
    <property type="entry name" value="PROKAR_LIPOPROTEIN"/>
    <property type="match status" value="1"/>
</dbReference>
<protein>
    <submittedName>
        <fullName evidence="1">Uncharacterized protein</fullName>
    </submittedName>
</protein>
<sequence>MKTLSRMISSGCVFLPLLLSCRLRSLQPPIFVIRALLARSTLATPPACKPSVTGCRDDDDKDEGDESGALCLALLCGVRELPRRVVVVLPLTLALAPAPGQKEAALSKHMLRCRDFFIVSSNIGAIRPSLSTSSSPSQPAHGRRMTKRVPVLAAFM</sequence>
<evidence type="ECO:0000313" key="1">
    <source>
        <dbReference type="EMBL" id="KXT08678.1"/>
    </source>
</evidence>
<comment type="caution">
    <text evidence="1">The sequence shown here is derived from an EMBL/GenBank/DDBJ whole genome shotgun (WGS) entry which is preliminary data.</text>
</comment>
<gene>
    <name evidence="1" type="ORF">AC579_3959</name>
</gene>
<organism evidence="1 2">
    <name type="scientific">Pseudocercospora musae</name>
    <dbReference type="NCBI Taxonomy" id="113226"/>
    <lineage>
        <taxon>Eukaryota</taxon>
        <taxon>Fungi</taxon>
        <taxon>Dikarya</taxon>
        <taxon>Ascomycota</taxon>
        <taxon>Pezizomycotina</taxon>
        <taxon>Dothideomycetes</taxon>
        <taxon>Dothideomycetidae</taxon>
        <taxon>Mycosphaerellales</taxon>
        <taxon>Mycosphaerellaceae</taxon>
        <taxon>Pseudocercospora</taxon>
    </lineage>
</organism>
<reference evidence="1 2" key="1">
    <citation type="submission" date="2015-07" db="EMBL/GenBank/DDBJ databases">
        <title>Comparative genomics of the Sigatoka disease complex on banana suggests a link between parallel evolutionary changes in Pseudocercospora fijiensis and Pseudocercospora eumusae and increased virulence on the banana host.</title>
        <authorList>
            <person name="Chang T.-C."/>
            <person name="Salvucci A."/>
            <person name="Crous P.W."/>
            <person name="Stergiopoulos I."/>
        </authorList>
    </citation>
    <scope>NUCLEOTIDE SEQUENCE [LARGE SCALE GENOMIC DNA]</scope>
    <source>
        <strain evidence="1 2">CBS 116634</strain>
    </source>
</reference>
<dbReference type="Proteomes" id="UP000073492">
    <property type="component" value="Unassembled WGS sequence"/>
</dbReference>
<proteinExistence type="predicted"/>
<dbReference type="AlphaFoldDB" id="A0A139I1U8"/>
<keyword evidence="2" id="KW-1185">Reference proteome</keyword>
<name>A0A139I1U8_9PEZI</name>